<dbReference type="AlphaFoldDB" id="A0A370GQU7"/>
<dbReference type="Gene3D" id="3.40.630.30">
    <property type="match status" value="1"/>
</dbReference>
<keyword evidence="3" id="KW-1185">Reference proteome</keyword>
<dbReference type="PROSITE" id="PS51186">
    <property type="entry name" value="GNAT"/>
    <property type="match status" value="1"/>
</dbReference>
<name>A0A370GQU7_9BACI</name>
<dbReference type="EMBL" id="QQAY01000002">
    <property type="protein sequence ID" value="RDI45626.1"/>
    <property type="molecule type" value="Genomic_DNA"/>
</dbReference>
<feature type="domain" description="N-acetyltransferase" evidence="1">
    <location>
        <begin position="59"/>
        <end position="214"/>
    </location>
</feature>
<proteinExistence type="predicted"/>
<dbReference type="SUPFAM" id="SSF55729">
    <property type="entry name" value="Acyl-CoA N-acyltransferases (Nat)"/>
    <property type="match status" value="1"/>
</dbReference>
<evidence type="ECO:0000313" key="3">
    <source>
        <dbReference type="Proteomes" id="UP000255326"/>
    </source>
</evidence>
<dbReference type="Pfam" id="PF13302">
    <property type="entry name" value="Acetyltransf_3"/>
    <property type="match status" value="1"/>
</dbReference>
<organism evidence="2 3">
    <name type="scientific">Falsibacillus pallidus</name>
    <dbReference type="NCBI Taxonomy" id="493781"/>
    <lineage>
        <taxon>Bacteria</taxon>
        <taxon>Bacillati</taxon>
        <taxon>Bacillota</taxon>
        <taxon>Bacilli</taxon>
        <taxon>Bacillales</taxon>
        <taxon>Bacillaceae</taxon>
        <taxon>Falsibacillus</taxon>
    </lineage>
</organism>
<protein>
    <submittedName>
        <fullName evidence="2">RimJ/RimL family protein N-acetyltransferase</fullName>
    </submittedName>
</protein>
<gene>
    <name evidence="2" type="ORF">DFR59_102257</name>
</gene>
<dbReference type="InterPro" id="IPR016181">
    <property type="entry name" value="Acyl_CoA_acyltransferase"/>
</dbReference>
<dbReference type="Proteomes" id="UP000255326">
    <property type="component" value="Unassembled WGS sequence"/>
</dbReference>
<sequence length="215" mass="24903">MLNGIYNKDKYIIRINIYTLLFSKRSKLNKEFLFTWKDLYSKYVEELVNHMESIGKCEVELRDITEEDLPIFFEQQLDSTANYMAAFTTKDPTDMDAFLDHWTKIIADETITIKTILFNGIVTGHVSNFEQFGEPEVSYWIGKEYWGKGIATKALSEFLEYIKVRPLYARAAKDNLPSIRVLEKCGFKIISEDEGFSNARGKVVEEFILSLENGS</sequence>
<evidence type="ECO:0000313" key="2">
    <source>
        <dbReference type="EMBL" id="RDI45626.1"/>
    </source>
</evidence>
<comment type="caution">
    <text evidence="2">The sequence shown here is derived from an EMBL/GenBank/DDBJ whole genome shotgun (WGS) entry which is preliminary data.</text>
</comment>
<dbReference type="PANTHER" id="PTHR43328">
    <property type="entry name" value="ACETYLTRANSFERASE-RELATED"/>
    <property type="match status" value="1"/>
</dbReference>
<dbReference type="InterPro" id="IPR000182">
    <property type="entry name" value="GNAT_dom"/>
</dbReference>
<evidence type="ECO:0000259" key="1">
    <source>
        <dbReference type="PROSITE" id="PS51186"/>
    </source>
</evidence>
<reference evidence="2 3" key="1">
    <citation type="submission" date="2018-07" db="EMBL/GenBank/DDBJ databases">
        <title>Genomic Encyclopedia of Type Strains, Phase IV (KMG-IV): sequencing the most valuable type-strain genomes for metagenomic binning, comparative biology and taxonomic classification.</title>
        <authorList>
            <person name="Goeker M."/>
        </authorList>
    </citation>
    <scope>NUCLEOTIDE SEQUENCE [LARGE SCALE GENOMIC DNA]</scope>
    <source>
        <strain evidence="2 3">DSM 25281</strain>
    </source>
</reference>
<accession>A0A370GQU7</accession>
<dbReference type="PANTHER" id="PTHR43328:SF1">
    <property type="entry name" value="N-ACETYLTRANSFERASE DOMAIN-CONTAINING PROTEIN"/>
    <property type="match status" value="1"/>
</dbReference>
<dbReference type="GO" id="GO:0016747">
    <property type="term" value="F:acyltransferase activity, transferring groups other than amino-acyl groups"/>
    <property type="evidence" value="ECO:0007669"/>
    <property type="project" value="InterPro"/>
</dbReference>
<keyword evidence="2" id="KW-0808">Transferase</keyword>